<dbReference type="Proteomes" id="UP001459277">
    <property type="component" value="Unassembled WGS sequence"/>
</dbReference>
<dbReference type="GO" id="GO:0000340">
    <property type="term" value="F:RNA 7-methylguanosine cap binding"/>
    <property type="evidence" value="ECO:0007669"/>
    <property type="project" value="TreeGrafter"/>
</dbReference>
<evidence type="ECO:0000256" key="5">
    <source>
        <dbReference type="ARBA" id="ARBA00022917"/>
    </source>
</evidence>
<evidence type="ECO:0000256" key="8">
    <source>
        <dbReference type="ARBA" id="ARBA00039832"/>
    </source>
</evidence>
<evidence type="ECO:0000256" key="3">
    <source>
        <dbReference type="ARBA" id="ARBA00022845"/>
    </source>
</evidence>
<dbReference type="GO" id="GO:0006417">
    <property type="term" value="P:regulation of translation"/>
    <property type="evidence" value="ECO:0007669"/>
    <property type="project" value="UniProtKB-KW"/>
</dbReference>
<evidence type="ECO:0000256" key="6">
    <source>
        <dbReference type="ARBA" id="ARBA00025991"/>
    </source>
</evidence>
<accession>A0AAW2C8C3</accession>
<comment type="similarity">
    <text evidence="1 9">Belongs to the eukaryotic initiation factor 4E family.</text>
</comment>
<comment type="caution">
    <text evidence="10">The sequence shown here is derived from an EMBL/GenBank/DDBJ whole genome shotgun (WGS) entry which is preliminary data.</text>
</comment>
<keyword evidence="5 9" id="KW-0648">Protein biosynthesis</keyword>
<dbReference type="PANTHER" id="PTHR11960">
    <property type="entry name" value="EUKARYOTIC TRANSLATION INITIATION FACTOR 4E RELATED"/>
    <property type="match status" value="1"/>
</dbReference>
<keyword evidence="11" id="KW-1185">Reference proteome</keyword>
<dbReference type="AlphaFoldDB" id="A0AAW2C8C3"/>
<sequence>MADKGSLIDDFSYLAPHRLIALRLDFGRQWYYRGADRDEGNDKRTAKVGEQVDVLVRQPVETLQDFKPSKLLPNANFHLFRAGIEPKWDDPECAARGKWSITSSKKANLDTMWLETAKISLEQNLLINSE</sequence>
<dbReference type="Gene3D" id="3.30.760.10">
    <property type="entry name" value="RNA Cap, Translation Initiation Factor Eif4e"/>
    <property type="match status" value="1"/>
</dbReference>
<organism evidence="10 11">
    <name type="scientific">Lithocarpus litseifolius</name>
    <dbReference type="NCBI Taxonomy" id="425828"/>
    <lineage>
        <taxon>Eukaryota</taxon>
        <taxon>Viridiplantae</taxon>
        <taxon>Streptophyta</taxon>
        <taxon>Embryophyta</taxon>
        <taxon>Tracheophyta</taxon>
        <taxon>Spermatophyta</taxon>
        <taxon>Magnoliopsida</taxon>
        <taxon>eudicotyledons</taxon>
        <taxon>Gunneridae</taxon>
        <taxon>Pentapetalae</taxon>
        <taxon>rosids</taxon>
        <taxon>fabids</taxon>
        <taxon>Fagales</taxon>
        <taxon>Fagaceae</taxon>
        <taxon>Lithocarpus</taxon>
    </lineage>
</organism>
<evidence type="ECO:0000256" key="4">
    <source>
        <dbReference type="ARBA" id="ARBA00022884"/>
    </source>
</evidence>
<name>A0AAW2C8C3_9ROSI</name>
<dbReference type="EMBL" id="JAZDWU010000008">
    <property type="protein sequence ID" value="KAK9993359.1"/>
    <property type="molecule type" value="Genomic_DNA"/>
</dbReference>
<evidence type="ECO:0000313" key="11">
    <source>
        <dbReference type="Proteomes" id="UP001459277"/>
    </source>
</evidence>
<evidence type="ECO:0000256" key="1">
    <source>
        <dbReference type="ARBA" id="ARBA00009860"/>
    </source>
</evidence>
<dbReference type="InterPro" id="IPR001040">
    <property type="entry name" value="TIF_eIF_4E"/>
</dbReference>
<dbReference type="Pfam" id="PF01652">
    <property type="entry name" value="IF4E"/>
    <property type="match status" value="1"/>
</dbReference>
<dbReference type="GO" id="GO:0016281">
    <property type="term" value="C:eukaryotic translation initiation factor 4F complex"/>
    <property type="evidence" value="ECO:0007669"/>
    <property type="project" value="TreeGrafter"/>
</dbReference>
<keyword evidence="3" id="KW-0810">Translation regulation</keyword>
<dbReference type="SUPFAM" id="SSF55418">
    <property type="entry name" value="eIF4e-like"/>
    <property type="match status" value="1"/>
</dbReference>
<proteinExistence type="inferred from homology"/>
<gene>
    <name evidence="10" type="ORF">SO802_023062</name>
</gene>
<keyword evidence="2 9" id="KW-0396">Initiation factor</keyword>
<comment type="subunit">
    <text evidence="6">EIF4F is a multi-subunit complex, the composition of which varies with external and internal environmental conditions. It is composed of at least EIF4A, EIF4E and EIF4G. EIF4E is also known to interact with other partners. In higher plants two isoforms of EIF4F have been identified, named isoform EIF4F and isoform EIF(iso)4F. Isoform EIF4F has subunits p220 and p26, whereas isoform EIF(iso)4F has subunits p82 and p28.</text>
</comment>
<dbReference type="GO" id="GO:0003743">
    <property type="term" value="F:translation initiation factor activity"/>
    <property type="evidence" value="ECO:0007669"/>
    <property type="project" value="UniProtKB-KW"/>
</dbReference>
<dbReference type="InterPro" id="IPR023398">
    <property type="entry name" value="TIF_eIF4e-like"/>
</dbReference>
<keyword evidence="4 9" id="KW-0694">RNA-binding</keyword>
<evidence type="ECO:0000256" key="2">
    <source>
        <dbReference type="ARBA" id="ARBA00022540"/>
    </source>
</evidence>
<protein>
    <recommendedName>
        <fullName evidence="8">Eukaryotic translation initiation factor isoform 4E</fullName>
    </recommendedName>
    <alternativeName>
        <fullName evidence="7">mRNA cap-binding protein</fullName>
    </alternativeName>
</protein>
<evidence type="ECO:0000256" key="7">
    <source>
        <dbReference type="ARBA" id="ARBA00030245"/>
    </source>
</evidence>
<reference evidence="10 11" key="1">
    <citation type="submission" date="2024-01" db="EMBL/GenBank/DDBJ databases">
        <title>A telomere-to-telomere, gap-free genome of sweet tea (Lithocarpus litseifolius).</title>
        <authorList>
            <person name="Zhou J."/>
        </authorList>
    </citation>
    <scope>NUCLEOTIDE SEQUENCE [LARGE SCALE GENOMIC DNA]</scope>
    <source>
        <strain evidence="10">Zhou-2022a</strain>
        <tissue evidence="10">Leaf</tissue>
    </source>
</reference>
<evidence type="ECO:0000256" key="9">
    <source>
        <dbReference type="RuleBase" id="RU004374"/>
    </source>
</evidence>
<dbReference type="GO" id="GO:0009615">
    <property type="term" value="P:response to virus"/>
    <property type="evidence" value="ECO:0007669"/>
    <property type="project" value="UniProtKB-ARBA"/>
</dbReference>
<dbReference type="PANTHER" id="PTHR11960:SF60">
    <property type="entry name" value="EUKARYOTIC TRANSLATION INITIATION FACTOR ISOFORM 4E-2"/>
    <property type="match status" value="1"/>
</dbReference>
<evidence type="ECO:0000313" key="10">
    <source>
        <dbReference type="EMBL" id="KAK9993359.1"/>
    </source>
</evidence>